<evidence type="ECO:0000256" key="14">
    <source>
        <dbReference type="RuleBase" id="RU003661"/>
    </source>
</evidence>
<protein>
    <recommendedName>
        <fullName evidence="14">ATP synthase complex subunit 8</fullName>
    </recommendedName>
</protein>
<dbReference type="AlphaFoldDB" id="A0A0K0LG12"/>
<sequence>MPQLNPSPWLAIMIFTWLTFLIILPPKVMAHLFPNEPALQNTKGAHAGTWNWPWL</sequence>
<dbReference type="GO" id="GO:0015078">
    <property type="term" value="F:proton transmembrane transporter activity"/>
    <property type="evidence" value="ECO:0007669"/>
    <property type="project" value="InterPro"/>
</dbReference>
<dbReference type="GO" id="GO:0015986">
    <property type="term" value="P:proton motive force-driven ATP synthesis"/>
    <property type="evidence" value="ECO:0007669"/>
    <property type="project" value="InterPro"/>
</dbReference>
<keyword evidence="4 14" id="KW-0138">CF(0)</keyword>
<evidence type="ECO:0000256" key="5">
    <source>
        <dbReference type="ARBA" id="ARBA00022692"/>
    </source>
</evidence>
<gene>
    <name evidence="16" type="primary">ATP8</name>
</gene>
<dbReference type="InterPro" id="IPR050635">
    <property type="entry name" value="ATPase_protein_8"/>
</dbReference>
<name>A0A0K0LG12_NIBCO</name>
<evidence type="ECO:0000256" key="6">
    <source>
        <dbReference type="ARBA" id="ARBA00022781"/>
    </source>
</evidence>
<dbReference type="InterPro" id="IPR001421">
    <property type="entry name" value="ATP8_metazoa"/>
</dbReference>
<keyword evidence="8 14" id="KW-0406">Ion transport</keyword>
<dbReference type="GO" id="GO:0045259">
    <property type="term" value="C:proton-transporting ATP synthase complex"/>
    <property type="evidence" value="ECO:0007669"/>
    <property type="project" value="UniProtKB-KW"/>
</dbReference>
<comment type="similarity">
    <text evidence="2 14">Belongs to the ATPase protein 8 family.</text>
</comment>
<keyword evidence="6 14" id="KW-0375">Hydrogen ion transport</keyword>
<evidence type="ECO:0000256" key="15">
    <source>
        <dbReference type="SAM" id="Phobius"/>
    </source>
</evidence>
<comment type="function">
    <text evidence="12">Subunit 8, of the mitochondrial membrane ATP synthase complex (F(1)F(0) ATP synthase or Complex V) that produces ATP from ADP in the presence of a proton gradient across the membrane which is generated by electron transport complexes of the respiratory chain. ATP synthase complex consist of a soluble F(1) head domain - the catalytic core - and a membrane F(1) domain - the membrane proton channel. These two domains are linked by a central stalk rotating inside the F(1) region and a stationary peripheral stalk. During catalysis, ATP synthesis in the catalytic domain of F(1) is coupled via a rotary mechanism of the central stalk subunits to proton translocation. In vivo, can only synthesize ATP although its ATP hydrolase activity can be activated artificially in vitro. Part of the complex F(0) domain.</text>
</comment>
<dbReference type="EMBL" id="KM373207">
    <property type="protein sequence ID" value="AJA05881.1"/>
    <property type="molecule type" value="Genomic_DNA"/>
</dbReference>
<evidence type="ECO:0000256" key="11">
    <source>
        <dbReference type="ARBA" id="ARBA00023310"/>
    </source>
</evidence>
<proteinExistence type="inferred from homology"/>
<evidence type="ECO:0000256" key="9">
    <source>
        <dbReference type="ARBA" id="ARBA00023128"/>
    </source>
</evidence>
<keyword evidence="10 15" id="KW-0472">Membrane</keyword>
<evidence type="ECO:0000256" key="1">
    <source>
        <dbReference type="ARBA" id="ARBA00004304"/>
    </source>
</evidence>
<evidence type="ECO:0000313" key="16">
    <source>
        <dbReference type="EMBL" id="AJA05881.1"/>
    </source>
</evidence>
<evidence type="ECO:0000256" key="12">
    <source>
        <dbReference type="ARBA" id="ARBA00053067"/>
    </source>
</evidence>
<keyword evidence="7 15" id="KW-1133">Transmembrane helix</keyword>
<evidence type="ECO:0000256" key="10">
    <source>
        <dbReference type="ARBA" id="ARBA00023136"/>
    </source>
</evidence>
<comment type="subcellular location">
    <subcellularLocation>
        <location evidence="1 14">Mitochondrion membrane</location>
        <topology evidence="1 14">Single-pass membrane protein</topology>
    </subcellularLocation>
</comment>
<feature type="transmembrane region" description="Helical" evidence="15">
    <location>
        <begin position="6"/>
        <end position="24"/>
    </location>
</feature>
<evidence type="ECO:0000256" key="3">
    <source>
        <dbReference type="ARBA" id="ARBA00022448"/>
    </source>
</evidence>
<geneLocation type="mitochondrion" evidence="16"/>
<keyword evidence="5 14" id="KW-0812">Transmembrane</keyword>
<comment type="subunit">
    <text evidence="13">Component of the ATP synthase complex composed at least of ATP5F1A/subunit alpha, ATP5F1B/subunit beta, ATP5MC1/subunit c (homooctomer), MT-ATP6/subunit a, MT-ATP8/subunit 8, ATP5ME/subunit e, ATP5MF/subunit f, ATP5MG/subunit g, ATP5MK/subunit k, ATP5MJ/subunit j, ATP5F1C/subunit gamma, ATP5F1D/subunit delta, ATP5F1E/subunit epsilon, ATP5PF/subunit F6, ATP5PB/subunit b, ATP5PD/subunit d, ATP5PO/subunit OSCP. ATP synthase complex consists of a soluble F(1) head domain (subunits alpha(3) and beta(3)) - the catalytic core - and a membrane F(0) domain - the membrane proton channel (subunits c, a, 8, e, f, g, k and j). These two domains are linked by a central stalk (subunits gamma, delta, and epsilon) rotating inside the F1 region and a stationary peripheral stalk (subunits F6, b, d, and OSCP).</text>
</comment>
<dbReference type="PANTHER" id="PTHR39937">
    <property type="entry name" value="ATP SYNTHASE PROTEIN 8"/>
    <property type="match status" value="1"/>
</dbReference>
<keyword evidence="9 14" id="KW-0496">Mitochondrion</keyword>
<organism evidence="16">
    <name type="scientific">Nibea coibor</name>
    <name type="common">Ganges jewfish</name>
    <name type="synonym">Bola coibor</name>
    <dbReference type="NCBI Taxonomy" id="396775"/>
    <lineage>
        <taxon>Eukaryota</taxon>
        <taxon>Metazoa</taxon>
        <taxon>Chordata</taxon>
        <taxon>Craniata</taxon>
        <taxon>Vertebrata</taxon>
        <taxon>Euteleostomi</taxon>
        <taxon>Actinopterygii</taxon>
        <taxon>Neopterygii</taxon>
        <taxon>Teleostei</taxon>
        <taxon>Neoteleostei</taxon>
        <taxon>Acanthomorphata</taxon>
        <taxon>Eupercaria</taxon>
        <taxon>Sciaenidae</taxon>
        <taxon>Nibea</taxon>
    </lineage>
</organism>
<keyword evidence="3 14" id="KW-0813">Transport</keyword>
<evidence type="ECO:0000256" key="7">
    <source>
        <dbReference type="ARBA" id="ARBA00022989"/>
    </source>
</evidence>
<reference evidence="16" key="1">
    <citation type="submission" date="2014-08" db="EMBL/GenBank/DDBJ databases">
        <title>The complete mitochondrial genome of Nibea coibor (Perciformes: Sciaenidae).</title>
        <authorList>
            <person name="Shan B."/>
            <person name="Gao T."/>
            <person name="Lu H."/>
            <person name="Yan Y."/>
        </authorList>
    </citation>
    <scope>NUCLEOTIDE SEQUENCE</scope>
</reference>
<accession>A0A0K0LG12</accession>
<dbReference type="GO" id="GO:0031966">
    <property type="term" value="C:mitochondrial membrane"/>
    <property type="evidence" value="ECO:0007669"/>
    <property type="project" value="UniProtKB-SubCell"/>
</dbReference>
<evidence type="ECO:0000256" key="4">
    <source>
        <dbReference type="ARBA" id="ARBA00022547"/>
    </source>
</evidence>
<evidence type="ECO:0000256" key="2">
    <source>
        <dbReference type="ARBA" id="ARBA00008892"/>
    </source>
</evidence>
<dbReference type="PANTHER" id="PTHR39937:SF1">
    <property type="entry name" value="ATP SYNTHASE PROTEIN 8"/>
    <property type="match status" value="1"/>
</dbReference>
<keyword evidence="11" id="KW-0066">ATP synthesis</keyword>
<evidence type="ECO:0000256" key="8">
    <source>
        <dbReference type="ARBA" id="ARBA00023065"/>
    </source>
</evidence>
<evidence type="ECO:0000256" key="13">
    <source>
        <dbReference type="ARBA" id="ARBA00064647"/>
    </source>
</evidence>
<dbReference type="Pfam" id="PF00895">
    <property type="entry name" value="ATP-synt_8"/>
    <property type="match status" value="1"/>
</dbReference>